<accession>A0A2H0UKW3</accession>
<comment type="function">
    <text evidence="4">Involved in the binding of tRNA to the ribosomes.</text>
</comment>
<reference evidence="7" key="1">
    <citation type="submission" date="2017-09" db="EMBL/GenBank/DDBJ databases">
        <title>Depth-based differentiation of microbial function through sediment-hosted aquifers and enrichment of novel symbionts in the deep terrestrial subsurface.</title>
        <authorList>
            <person name="Probst A.J."/>
            <person name="Ladd B."/>
            <person name="Jarett J.K."/>
            <person name="Geller-Mcgrath D.E."/>
            <person name="Sieber C.M.K."/>
            <person name="Emerson J.B."/>
            <person name="Anantharaman K."/>
            <person name="Thomas B.C."/>
            <person name="Malmstrom R."/>
            <person name="Stieglmeier M."/>
            <person name="Klingl A."/>
            <person name="Woyke T."/>
            <person name="Ryan C.M."/>
            <person name="Banfield J.F."/>
        </authorList>
    </citation>
    <scope>NUCLEOTIDE SEQUENCE [LARGE SCALE GENOMIC DNA]</scope>
</reference>
<dbReference type="NCBIfam" id="TIGR01049">
    <property type="entry name" value="rpsJ_bact"/>
    <property type="match status" value="1"/>
</dbReference>
<dbReference type="GO" id="GO:0005840">
    <property type="term" value="C:ribosome"/>
    <property type="evidence" value="ECO:0007669"/>
    <property type="project" value="UniProtKB-KW"/>
</dbReference>
<comment type="similarity">
    <text evidence="1 4">Belongs to the universal ribosomal protein uS10 family.</text>
</comment>
<keyword evidence="2 4" id="KW-0689">Ribosomal protein</keyword>
<sequence length="109" mass="12560">MATKKKETQDRLRLRIKAYDSKLIDTSCKQIVETAKRHDADVVGPTPLPTEFHKYTVNRSTFIDKDSREQFEMRVHKRLIDILNPNHGIIESLSSLNLPAGVDIEIKML</sequence>
<dbReference type="InterPro" id="IPR036838">
    <property type="entry name" value="Ribosomal_uS10_dom_sf"/>
</dbReference>
<dbReference type="EMBL" id="PFBD01000020">
    <property type="protein sequence ID" value="PIR87054.1"/>
    <property type="molecule type" value="Genomic_DNA"/>
</dbReference>
<evidence type="ECO:0000313" key="6">
    <source>
        <dbReference type="EMBL" id="PIR87054.1"/>
    </source>
</evidence>
<dbReference type="Pfam" id="PF00338">
    <property type="entry name" value="Ribosomal_S10"/>
    <property type="match status" value="1"/>
</dbReference>
<dbReference type="FunFam" id="3.30.70.600:FF:000003">
    <property type="entry name" value="30S ribosomal protein S10"/>
    <property type="match status" value="1"/>
</dbReference>
<dbReference type="GO" id="GO:1990904">
    <property type="term" value="C:ribonucleoprotein complex"/>
    <property type="evidence" value="ECO:0007669"/>
    <property type="project" value="UniProtKB-KW"/>
</dbReference>
<evidence type="ECO:0000313" key="7">
    <source>
        <dbReference type="Proteomes" id="UP000229526"/>
    </source>
</evidence>
<protein>
    <recommendedName>
        <fullName evidence="4">Small ribosomal subunit protein uS10</fullName>
    </recommendedName>
</protein>
<dbReference type="SMART" id="SM01403">
    <property type="entry name" value="Ribosomal_S10"/>
    <property type="match status" value="1"/>
</dbReference>
<dbReference type="InterPro" id="IPR001848">
    <property type="entry name" value="Ribosomal_uS10"/>
</dbReference>
<comment type="caution">
    <text evidence="6">The sequence shown here is derived from an EMBL/GenBank/DDBJ whole genome shotgun (WGS) entry which is preliminary data.</text>
</comment>
<dbReference type="Gene3D" id="3.30.70.600">
    <property type="entry name" value="Ribosomal protein S10 domain"/>
    <property type="match status" value="1"/>
</dbReference>
<evidence type="ECO:0000259" key="5">
    <source>
        <dbReference type="SMART" id="SM01403"/>
    </source>
</evidence>
<dbReference type="AlphaFoldDB" id="A0A2H0UKW3"/>
<dbReference type="GO" id="GO:0003735">
    <property type="term" value="F:structural constituent of ribosome"/>
    <property type="evidence" value="ECO:0007669"/>
    <property type="project" value="InterPro"/>
</dbReference>
<evidence type="ECO:0000256" key="3">
    <source>
        <dbReference type="ARBA" id="ARBA00023274"/>
    </source>
</evidence>
<name>A0A2H0UKW3_9BACT</name>
<dbReference type="GO" id="GO:0000049">
    <property type="term" value="F:tRNA binding"/>
    <property type="evidence" value="ECO:0007669"/>
    <property type="project" value="UniProtKB-UniRule"/>
</dbReference>
<dbReference type="PRINTS" id="PR00971">
    <property type="entry name" value="RIBOSOMALS10"/>
</dbReference>
<evidence type="ECO:0000256" key="1">
    <source>
        <dbReference type="ARBA" id="ARBA00007102"/>
    </source>
</evidence>
<dbReference type="GO" id="GO:0006412">
    <property type="term" value="P:translation"/>
    <property type="evidence" value="ECO:0007669"/>
    <property type="project" value="UniProtKB-UniRule"/>
</dbReference>
<comment type="subunit">
    <text evidence="4">Part of the 30S ribosomal subunit.</text>
</comment>
<evidence type="ECO:0000256" key="4">
    <source>
        <dbReference type="HAMAP-Rule" id="MF_00508"/>
    </source>
</evidence>
<evidence type="ECO:0000256" key="2">
    <source>
        <dbReference type="ARBA" id="ARBA00022980"/>
    </source>
</evidence>
<feature type="domain" description="Small ribosomal subunit protein uS10" evidence="5">
    <location>
        <begin position="13"/>
        <end position="107"/>
    </location>
</feature>
<dbReference type="HAMAP" id="MF_00508">
    <property type="entry name" value="Ribosomal_uS10"/>
    <property type="match status" value="1"/>
</dbReference>
<dbReference type="SUPFAM" id="SSF54999">
    <property type="entry name" value="Ribosomal protein S10"/>
    <property type="match status" value="1"/>
</dbReference>
<keyword evidence="3 4" id="KW-0687">Ribonucleoprotein</keyword>
<dbReference type="InterPro" id="IPR027486">
    <property type="entry name" value="Ribosomal_uS10_dom"/>
</dbReference>
<dbReference type="Proteomes" id="UP000229526">
    <property type="component" value="Unassembled WGS sequence"/>
</dbReference>
<dbReference type="PANTHER" id="PTHR11700">
    <property type="entry name" value="30S RIBOSOMAL PROTEIN S10 FAMILY MEMBER"/>
    <property type="match status" value="1"/>
</dbReference>
<organism evidence="6 7">
    <name type="scientific">Candidatus Harrisonbacteria bacterium CG10_big_fil_rev_8_21_14_0_10_49_15</name>
    <dbReference type="NCBI Taxonomy" id="1974587"/>
    <lineage>
        <taxon>Bacteria</taxon>
        <taxon>Candidatus Harrisoniibacteriota</taxon>
    </lineage>
</organism>
<gene>
    <name evidence="4" type="primary">rpsJ</name>
    <name evidence="6" type="ORF">COU11_02390</name>
</gene>
<proteinExistence type="inferred from homology"/>
<dbReference type="NCBIfam" id="NF001861">
    <property type="entry name" value="PRK00596.1"/>
    <property type="match status" value="1"/>
</dbReference>